<dbReference type="InterPro" id="IPR003439">
    <property type="entry name" value="ABC_transporter-like_ATP-bd"/>
</dbReference>
<dbReference type="PROSITE" id="PS00211">
    <property type="entry name" value="ABC_TRANSPORTER_1"/>
    <property type="match status" value="1"/>
</dbReference>
<dbReference type="SMART" id="SM00382">
    <property type="entry name" value="AAA"/>
    <property type="match status" value="1"/>
</dbReference>
<evidence type="ECO:0000256" key="2">
    <source>
        <dbReference type="ARBA" id="ARBA00022741"/>
    </source>
</evidence>
<keyword evidence="2" id="KW-0547">Nucleotide-binding</keyword>
<dbReference type="GO" id="GO:0003677">
    <property type="term" value="F:DNA binding"/>
    <property type="evidence" value="ECO:0007669"/>
    <property type="project" value="InterPro"/>
</dbReference>
<dbReference type="EMBL" id="CP084166">
    <property type="protein sequence ID" value="UJG39651.1"/>
    <property type="molecule type" value="Genomic_DNA"/>
</dbReference>
<dbReference type="Proteomes" id="UP001201020">
    <property type="component" value="Chromosome"/>
</dbReference>
<dbReference type="PROSITE" id="PS50893">
    <property type="entry name" value="ABC_TRANSPORTER_2"/>
    <property type="match status" value="1"/>
</dbReference>
<feature type="domain" description="SpoVT-AbrB" evidence="5">
    <location>
        <begin position="256"/>
        <end position="299"/>
    </location>
</feature>
<dbReference type="GO" id="GO:0016887">
    <property type="term" value="F:ATP hydrolysis activity"/>
    <property type="evidence" value="ECO:0007669"/>
    <property type="project" value="InterPro"/>
</dbReference>
<dbReference type="InterPro" id="IPR003593">
    <property type="entry name" value="AAA+_ATPase"/>
</dbReference>
<evidence type="ECO:0000259" key="5">
    <source>
        <dbReference type="PROSITE" id="PS51740"/>
    </source>
</evidence>
<dbReference type="CDD" id="cd03255">
    <property type="entry name" value="ABC_MJ0796_LolCDE_FtsE"/>
    <property type="match status" value="1"/>
</dbReference>
<keyword evidence="3 6" id="KW-0067">ATP-binding</keyword>
<dbReference type="SUPFAM" id="SSF52540">
    <property type="entry name" value="P-loop containing nucleoside triphosphate hydrolases"/>
    <property type="match status" value="1"/>
</dbReference>
<dbReference type="GO" id="GO:0022857">
    <property type="term" value="F:transmembrane transporter activity"/>
    <property type="evidence" value="ECO:0007669"/>
    <property type="project" value="TreeGrafter"/>
</dbReference>
<dbReference type="GO" id="GO:0005524">
    <property type="term" value="F:ATP binding"/>
    <property type="evidence" value="ECO:0007669"/>
    <property type="project" value="UniProtKB-KW"/>
</dbReference>
<evidence type="ECO:0000313" key="6">
    <source>
        <dbReference type="EMBL" id="UJG39651.1"/>
    </source>
</evidence>
<dbReference type="InterPro" id="IPR027417">
    <property type="entry name" value="P-loop_NTPase"/>
</dbReference>
<protein>
    <submittedName>
        <fullName evidence="6">ABC transporter ATP-binding protein</fullName>
    </submittedName>
</protein>
<keyword evidence="1" id="KW-0813">Transport</keyword>
<evidence type="ECO:0000259" key="4">
    <source>
        <dbReference type="PROSITE" id="PS50893"/>
    </source>
</evidence>
<dbReference type="InterPro" id="IPR017871">
    <property type="entry name" value="ABC_transporter-like_CS"/>
</dbReference>
<dbReference type="InterPro" id="IPR017911">
    <property type="entry name" value="MacB-like_ATP-bd"/>
</dbReference>
<dbReference type="GO" id="GO:0005886">
    <property type="term" value="C:plasma membrane"/>
    <property type="evidence" value="ECO:0007669"/>
    <property type="project" value="TreeGrafter"/>
</dbReference>
<evidence type="ECO:0000256" key="1">
    <source>
        <dbReference type="ARBA" id="ARBA00022448"/>
    </source>
</evidence>
<proteinExistence type="predicted"/>
<organism evidence="6">
    <name type="scientific">Candidatus Heimdallarchaeum aukensis</name>
    <dbReference type="NCBI Taxonomy" id="2876573"/>
    <lineage>
        <taxon>Archaea</taxon>
        <taxon>Promethearchaeati</taxon>
        <taxon>Candidatus Heimdallarchaeota</taxon>
        <taxon>Candidatus Heimdallarchaeia (ex Rinke et al. 2021) (nom. nud.)</taxon>
        <taxon>Candidatus Heimdallarchaeales</taxon>
        <taxon>Candidatus Heimdallarchaeaceae</taxon>
        <taxon>Candidatus Heimdallarchaeum</taxon>
    </lineage>
</organism>
<dbReference type="Gene3D" id="3.40.50.300">
    <property type="entry name" value="P-loop containing nucleotide triphosphate hydrolases"/>
    <property type="match status" value="1"/>
</dbReference>
<name>A0A9Y1BIT1_9ARCH</name>
<evidence type="ECO:0000256" key="3">
    <source>
        <dbReference type="ARBA" id="ARBA00022840"/>
    </source>
</evidence>
<dbReference type="InterPro" id="IPR007159">
    <property type="entry name" value="SpoVT-AbrB_dom"/>
</dbReference>
<dbReference type="PANTHER" id="PTHR24220">
    <property type="entry name" value="IMPORT ATP-BINDING PROTEIN"/>
    <property type="match status" value="1"/>
</dbReference>
<dbReference type="Pfam" id="PF00005">
    <property type="entry name" value="ABC_tran"/>
    <property type="match status" value="1"/>
</dbReference>
<sequence>MNTNTSLKNKFDSSSKTKVVLLAEDLIKIYKTGESETQALRGVSLKVHEGEKVFLIGPSGSGKTTLVNILAGIDKPTSGKVFWGDLNEDITRSSHEEIIRNRRNYVGVIFQDSKLIPHLTVEENIRLTAHYANLDFEETERRLEFILKFMGIWDKRNKKQNRLSGGEQKRAAIASTLITNPRIIIGDEPTGNLDIVTSSKILDLLDKINVELNVALLIVTHSQLVAQRADRIIEFSDGVILAQHGKDIRLRELKQTRELEIDRQNRIHIPQSILEELNNPKHFTINLENKKIVLKPIYQQEDENENNS</sequence>
<dbReference type="PROSITE" id="PS51740">
    <property type="entry name" value="SPOVT_ABRB"/>
    <property type="match status" value="1"/>
</dbReference>
<feature type="domain" description="ABC transporter" evidence="4">
    <location>
        <begin position="21"/>
        <end position="262"/>
    </location>
</feature>
<gene>
    <name evidence="6" type="ORF">K9W45_07210</name>
</gene>
<reference evidence="6" key="1">
    <citation type="journal article" date="2022" name="Nat. Microbiol.">
        <title>Unique mobile elements and scalable gene flow at the prokaryote-eukaryote boundary revealed by circularized Asgard archaea genomes.</title>
        <authorList>
            <person name="Wu F."/>
            <person name="Speth D.R."/>
            <person name="Philosof A."/>
            <person name="Cremiere A."/>
            <person name="Narayanan A."/>
            <person name="Barco R.A."/>
            <person name="Connon S.A."/>
            <person name="Amend J.P."/>
            <person name="Antoshechkin I.A."/>
            <person name="Orphan V.J."/>
        </authorList>
    </citation>
    <scope>NUCLEOTIDE SEQUENCE</scope>
    <source>
        <strain evidence="6">PM71</strain>
    </source>
</reference>
<accession>A0A9Y1BIT1</accession>
<dbReference type="InterPro" id="IPR015854">
    <property type="entry name" value="ABC_transpr_LolD-like"/>
</dbReference>
<dbReference type="AlphaFoldDB" id="A0A9Y1BIT1"/>